<keyword evidence="3" id="KW-1185">Reference proteome</keyword>
<name>A0AA38LJD6_TAXCH</name>
<evidence type="ECO:0000313" key="2">
    <source>
        <dbReference type="EMBL" id="KAH9325896.1"/>
    </source>
</evidence>
<dbReference type="AlphaFoldDB" id="A0AA38LJD6"/>
<proteinExistence type="predicted"/>
<organism evidence="2 3">
    <name type="scientific">Taxus chinensis</name>
    <name type="common">Chinese yew</name>
    <name type="synonym">Taxus wallichiana var. chinensis</name>
    <dbReference type="NCBI Taxonomy" id="29808"/>
    <lineage>
        <taxon>Eukaryota</taxon>
        <taxon>Viridiplantae</taxon>
        <taxon>Streptophyta</taxon>
        <taxon>Embryophyta</taxon>
        <taxon>Tracheophyta</taxon>
        <taxon>Spermatophyta</taxon>
        <taxon>Pinopsida</taxon>
        <taxon>Pinidae</taxon>
        <taxon>Conifers II</taxon>
        <taxon>Cupressales</taxon>
        <taxon>Taxaceae</taxon>
        <taxon>Taxus</taxon>
    </lineage>
</organism>
<feature type="non-terminal residue" evidence="2">
    <location>
        <position position="142"/>
    </location>
</feature>
<feature type="region of interest" description="Disordered" evidence="1">
    <location>
        <begin position="87"/>
        <end position="142"/>
    </location>
</feature>
<comment type="caution">
    <text evidence="2">The sequence shown here is derived from an EMBL/GenBank/DDBJ whole genome shotgun (WGS) entry which is preliminary data.</text>
</comment>
<feature type="compositionally biased region" description="Basic residues" evidence="1">
    <location>
        <begin position="129"/>
        <end position="142"/>
    </location>
</feature>
<sequence>MTKSSSAQHFGQLGQKYARDADRPVWRKSVHVSWFREICPRQSRTVATRVRGGRKPAGSAETEDFCLGHLGQKYAWDVKSRRSREQMKSCHVSSSQRATGKPESGGLEKFVPGSLGHSGQEYARDAKSQKSHQRIRTCHVSE</sequence>
<protein>
    <submittedName>
        <fullName evidence="2">Uncharacterized protein</fullName>
    </submittedName>
</protein>
<gene>
    <name evidence="2" type="ORF">KI387_006074</name>
</gene>
<feature type="region of interest" description="Disordered" evidence="1">
    <location>
        <begin position="1"/>
        <end position="20"/>
    </location>
</feature>
<dbReference type="EMBL" id="JAHRHJ020000002">
    <property type="protein sequence ID" value="KAH9325896.1"/>
    <property type="molecule type" value="Genomic_DNA"/>
</dbReference>
<evidence type="ECO:0000313" key="3">
    <source>
        <dbReference type="Proteomes" id="UP000824469"/>
    </source>
</evidence>
<dbReference type="Proteomes" id="UP000824469">
    <property type="component" value="Unassembled WGS sequence"/>
</dbReference>
<reference evidence="2 3" key="1">
    <citation type="journal article" date="2021" name="Nat. Plants">
        <title>The Taxus genome provides insights into paclitaxel biosynthesis.</title>
        <authorList>
            <person name="Xiong X."/>
            <person name="Gou J."/>
            <person name="Liao Q."/>
            <person name="Li Y."/>
            <person name="Zhou Q."/>
            <person name="Bi G."/>
            <person name="Li C."/>
            <person name="Du R."/>
            <person name="Wang X."/>
            <person name="Sun T."/>
            <person name="Guo L."/>
            <person name="Liang H."/>
            <person name="Lu P."/>
            <person name="Wu Y."/>
            <person name="Zhang Z."/>
            <person name="Ro D.K."/>
            <person name="Shang Y."/>
            <person name="Huang S."/>
            <person name="Yan J."/>
        </authorList>
    </citation>
    <scope>NUCLEOTIDE SEQUENCE [LARGE SCALE GENOMIC DNA]</scope>
    <source>
        <strain evidence="2">Ta-2019</strain>
    </source>
</reference>
<accession>A0AA38LJD6</accession>
<evidence type="ECO:0000256" key="1">
    <source>
        <dbReference type="SAM" id="MobiDB-lite"/>
    </source>
</evidence>